<dbReference type="OrthoDB" id="5916883at2"/>
<dbReference type="eggNOG" id="ENOG5032TMN">
    <property type="taxonomic scope" value="Bacteria"/>
</dbReference>
<name>E6S6K3_INTC7</name>
<dbReference type="Proteomes" id="UP000008914">
    <property type="component" value="Chromosome"/>
</dbReference>
<organism evidence="2 3">
    <name type="scientific">Intrasporangium calvum (strain ATCC 23552 / DSM 43043 / JCM 3097 / NBRC 12989 / NCIMB 10167 / NRRL B-3866 / 7 KIP)</name>
    <dbReference type="NCBI Taxonomy" id="710696"/>
    <lineage>
        <taxon>Bacteria</taxon>
        <taxon>Bacillati</taxon>
        <taxon>Actinomycetota</taxon>
        <taxon>Actinomycetes</taxon>
        <taxon>Micrococcales</taxon>
        <taxon>Intrasporangiaceae</taxon>
        <taxon>Intrasporangium</taxon>
    </lineage>
</organism>
<evidence type="ECO:0000313" key="3">
    <source>
        <dbReference type="Proteomes" id="UP000008914"/>
    </source>
</evidence>
<reference evidence="2 3" key="1">
    <citation type="journal article" date="2010" name="Stand. Genomic Sci.">
        <title>Complete genome sequence of Intrasporangium calvum type strain (7 KIP).</title>
        <authorList>
            <person name="Del Rio T.G."/>
            <person name="Chertkov O."/>
            <person name="Yasawong M."/>
            <person name="Lucas S."/>
            <person name="Deshpande S."/>
            <person name="Cheng J.F."/>
            <person name="Detter C."/>
            <person name="Tapia R."/>
            <person name="Han C."/>
            <person name="Goodwin L."/>
            <person name="Pitluck S."/>
            <person name="Liolios K."/>
            <person name="Ivanova N."/>
            <person name="Mavromatis K."/>
            <person name="Pati A."/>
            <person name="Chen A."/>
            <person name="Palaniappan K."/>
            <person name="Land M."/>
            <person name="Hauser L."/>
            <person name="Chang Y.J."/>
            <person name="Jeffries C.D."/>
            <person name="Rohde M."/>
            <person name="Pukall R."/>
            <person name="Sikorski J."/>
            <person name="Goker M."/>
            <person name="Woyke T."/>
            <person name="Bristow J."/>
            <person name="Eisen J.A."/>
            <person name="Markowitz V."/>
            <person name="Hugenholtz P."/>
            <person name="Kyrpides N.C."/>
            <person name="Klenk H.P."/>
            <person name="Lapidus A."/>
        </authorList>
    </citation>
    <scope>NUCLEOTIDE SEQUENCE [LARGE SCALE GENOMIC DNA]</scope>
    <source>
        <strain evidence="3">ATCC 23552 / DSM 43043 / JCM 3097 / NBRC 12989 / 7 KIP</strain>
    </source>
</reference>
<evidence type="ECO:0000256" key="1">
    <source>
        <dbReference type="SAM" id="MobiDB-lite"/>
    </source>
</evidence>
<dbReference type="RefSeq" id="WP_013494327.1">
    <property type="nucleotide sequence ID" value="NC_014830.1"/>
</dbReference>
<dbReference type="EMBL" id="CP002343">
    <property type="protein sequence ID" value="ADU50020.1"/>
    <property type="molecule type" value="Genomic_DNA"/>
</dbReference>
<dbReference type="HOGENOM" id="CLU_118134_0_0_11"/>
<dbReference type="KEGG" id="ica:Intca_3547"/>
<feature type="region of interest" description="Disordered" evidence="1">
    <location>
        <begin position="135"/>
        <end position="184"/>
    </location>
</feature>
<dbReference type="STRING" id="710696.Intca_3547"/>
<gene>
    <name evidence="2" type="ordered locus">Intca_3547</name>
</gene>
<dbReference type="AlphaFoldDB" id="E6S6K3"/>
<sequence length="206" mass="22788">MSQPSSEDRFVNPTVGKKFWIKHTYDLLVETASRYNAVITYGTLAEEVQRRSGLHTNAQTRSWVSDLLKMVAQANHLRGEPALASLVVHAKDGQVGAGFEEVLRLEGRAVTDPHEREHRAAVARLECYRRWSDDVPEDAEPTTTMSRRDSAPRQGGVPHVGAPRQGGAGTVSRTAPRPRSQEERRGRICPTCFMEMPVAGPCPNCS</sequence>
<protein>
    <submittedName>
        <fullName evidence="2">Uncharacterized protein</fullName>
    </submittedName>
</protein>
<keyword evidence="3" id="KW-1185">Reference proteome</keyword>
<accession>E6S6K3</accession>
<proteinExistence type="predicted"/>
<evidence type="ECO:0000313" key="2">
    <source>
        <dbReference type="EMBL" id="ADU50020.1"/>
    </source>
</evidence>